<gene>
    <name evidence="2" type="ORF">GCM10012287_50560</name>
</gene>
<comment type="caution">
    <text evidence="2">The sequence shown here is derived from an EMBL/GenBank/DDBJ whole genome shotgun (WGS) entry which is preliminary data.</text>
</comment>
<protein>
    <submittedName>
        <fullName evidence="2">Uncharacterized protein</fullName>
    </submittedName>
</protein>
<proteinExistence type="predicted"/>
<feature type="region of interest" description="Disordered" evidence="1">
    <location>
        <begin position="60"/>
        <end position="96"/>
    </location>
</feature>
<organism evidence="2 3">
    <name type="scientific">Streptomyces daqingensis</name>
    <dbReference type="NCBI Taxonomy" id="1472640"/>
    <lineage>
        <taxon>Bacteria</taxon>
        <taxon>Bacillati</taxon>
        <taxon>Actinomycetota</taxon>
        <taxon>Actinomycetes</taxon>
        <taxon>Kitasatosporales</taxon>
        <taxon>Streptomycetaceae</taxon>
        <taxon>Streptomyces</taxon>
    </lineage>
</organism>
<name>A0ABQ2MPY0_9ACTN</name>
<dbReference type="EMBL" id="BMMP01000020">
    <property type="protein sequence ID" value="GGO56599.1"/>
    <property type="molecule type" value="Genomic_DNA"/>
</dbReference>
<reference evidence="3" key="1">
    <citation type="journal article" date="2019" name="Int. J. Syst. Evol. Microbiol.">
        <title>The Global Catalogue of Microorganisms (GCM) 10K type strain sequencing project: providing services to taxonomists for standard genome sequencing and annotation.</title>
        <authorList>
            <consortium name="The Broad Institute Genomics Platform"/>
            <consortium name="The Broad Institute Genome Sequencing Center for Infectious Disease"/>
            <person name="Wu L."/>
            <person name="Ma J."/>
        </authorList>
    </citation>
    <scope>NUCLEOTIDE SEQUENCE [LARGE SCALE GENOMIC DNA]</scope>
    <source>
        <strain evidence="3">CGMCC 4.7178</strain>
    </source>
</reference>
<accession>A0ABQ2MPY0</accession>
<evidence type="ECO:0000313" key="2">
    <source>
        <dbReference type="EMBL" id="GGO56599.1"/>
    </source>
</evidence>
<feature type="compositionally biased region" description="Basic and acidic residues" evidence="1">
    <location>
        <begin position="78"/>
        <end position="87"/>
    </location>
</feature>
<dbReference type="Proteomes" id="UP000631535">
    <property type="component" value="Unassembled WGS sequence"/>
</dbReference>
<keyword evidence="3" id="KW-1185">Reference proteome</keyword>
<sequence>MSDNFLYYFKGSLRSPRGPARRRADAPVSAPLRPGHRPAREDEPEEEGYIAAGAVGSKALATCPVRDPRRARPGGHSDTLRAGDEPARVANKRTAP</sequence>
<feature type="region of interest" description="Disordered" evidence="1">
    <location>
        <begin position="11"/>
        <end position="47"/>
    </location>
</feature>
<evidence type="ECO:0000256" key="1">
    <source>
        <dbReference type="SAM" id="MobiDB-lite"/>
    </source>
</evidence>
<evidence type="ECO:0000313" key="3">
    <source>
        <dbReference type="Proteomes" id="UP000631535"/>
    </source>
</evidence>